<reference evidence="12" key="1">
    <citation type="submission" date="2025-08" db="UniProtKB">
        <authorList>
            <consortium name="RefSeq"/>
        </authorList>
    </citation>
    <scope>IDENTIFICATION</scope>
</reference>
<dbReference type="GO" id="GO:0004984">
    <property type="term" value="F:olfactory receptor activity"/>
    <property type="evidence" value="ECO:0007669"/>
    <property type="project" value="InterPro"/>
</dbReference>
<keyword evidence="2" id="KW-1003">Cell membrane</keyword>
<proteinExistence type="predicted"/>
<name>A0A6P3XYN9_DINQU</name>
<dbReference type="PANTHER" id="PTHR21137">
    <property type="entry name" value="ODORANT RECEPTOR"/>
    <property type="match status" value="1"/>
</dbReference>
<protein>
    <submittedName>
        <fullName evidence="12">Uncharacterized protein LOC106748832 isoform X1</fullName>
    </submittedName>
</protein>
<evidence type="ECO:0000256" key="3">
    <source>
        <dbReference type="ARBA" id="ARBA00022606"/>
    </source>
</evidence>
<keyword evidence="4 10" id="KW-0812">Transmembrane</keyword>
<keyword evidence="9" id="KW-0807">Transducer</keyword>
<keyword evidence="8" id="KW-0675">Receptor</keyword>
<keyword evidence="7 10" id="KW-0472">Membrane</keyword>
<evidence type="ECO:0000256" key="10">
    <source>
        <dbReference type="SAM" id="Phobius"/>
    </source>
</evidence>
<dbReference type="RefSeq" id="XP_014483197.1">
    <property type="nucleotide sequence ID" value="XM_014627711.1"/>
</dbReference>
<evidence type="ECO:0000256" key="5">
    <source>
        <dbReference type="ARBA" id="ARBA00022725"/>
    </source>
</evidence>
<organism evidence="11 12">
    <name type="scientific">Dinoponera quadriceps</name>
    <name type="common">South American ant</name>
    <dbReference type="NCBI Taxonomy" id="609295"/>
    <lineage>
        <taxon>Eukaryota</taxon>
        <taxon>Metazoa</taxon>
        <taxon>Ecdysozoa</taxon>
        <taxon>Arthropoda</taxon>
        <taxon>Hexapoda</taxon>
        <taxon>Insecta</taxon>
        <taxon>Pterygota</taxon>
        <taxon>Neoptera</taxon>
        <taxon>Endopterygota</taxon>
        <taxon>Hymenoptera</taxon>
        <taxon>Apocrita</taxon>
        <taxon>Aculeata</taxon>
        <taxon>Formicoidea</taxon>
        <taxon>Formicidae</taxon>
        <taxon>Ponerinae</taxon>
        <taxon>Ponerini</taxon>
        <taxon>Dinoponera</taxon>
    </lineage>
</organism>
<keyword evidence="5" id="KW-0552">Olfaction</keyword>
<comment type="subcellular location">
    <subcellularLocation>
        <location evidence="1">Cell membrane</location>
        <topology evidence="1">Multi-pass membrane protein</topology>
    </subcellularLocation>
</comment>
<evidence type="ECO:0000313" key="12">
    <source>
        <dbReference type="RefSeq" id="XP_014483197.1"/>
    </source>
</evidence>
<feature type="transmembrane region" description="Helical" evidence="10">
    <location>
        <begin position="175"/>
        <end position="201"/>
    </location>
</feature>
<dbReference type="GO" id="GO:0005549">
    <property type="term" value="F:odorant binding"/>
    <property type="evidence" value="ECO:0007669"/>
    <property type="project" value="InterPro"/>
</dbReference>
<evidence type="ECO:0000256" key="9">
    <source>
        <dbReference type="ARBA" id="ARBA00023224"/>
    </source>
</evidence>
<evidence type="ECO:0000256" key="8">
    <source>
        <dbReference type="ARBA" id="ARBA00023170"/>
    </source>
</evidence>
<keyword evidence="3" id="KW-0716">Sensory transduction</keyword>
<keyword evidence="11" id="KW-1185">Reference proteome</keyword>
<dbReference type="Proteomes" id="UP000515204">
    <property type="component" value="Unplaced"/>
</dbReference>
<evidence type="ECO:0000256" key="2">
    <source>
        <dbReference type="ARBA" id="ARBA00022475"/>
    </source>
</evidence>
<dbReference type="OrthoDB" id="6765072at2759"/>
<dbReference type="PANTHER" id="PTHR21137:SF35">
    <property type="entry name" value="ODORANT RECEPTOR 19A-RELATED"/>
    <property type="match status" value="1"/>
</dbReference>
<sequence>MIITSTVSPLLKIGLRIFGVWPDVPYAAFRRLIHVLSILIVQYFQYLYIYAHCRLGELENFVESLPATFYYSLTCIKVMTLWIHHRIVREVLATMDTDWCECVNVDRHLHLMKRKARLSHFCVNIWLSLNTIGGVIYFGSNNAMAIMHLVGSDNNTSRPFPVSVLFPLDAEQSPIYEILVVILFLHSMLVSYTVAFLNALISTLILHVSGQIDIISQGLKMYL</sequence>
<dbReference type="GO" id="GO:0005886">
    <property type="term" value="C:plasma membrane"/>
    <property type="evidence" value="ECO:0007669"/>
    <property type="project" value="UniProtKB-SubCell"/>
</dbReference>
<evidence type="ECO:0000256" key="7">
    <source>
        <dbReference type="ARBA" id="ARBA00023136"/>
    </source>
</evidence>
<dbReference type="KEGG" id="dqu:106748832"/>
<evidence type="ECO:0000256" key="6">
    <source>
        <dbReference type="ARBA" id="ARBA00022989"/>
    </source>
</evidence>
<evidence type="ECO:0000256" key="4">
    <source>
        <dbReference type="ARBA" id="ARBA00022692"/>
    </source>
</evidence>
<accession>A0A6P3XYN9</accession>
<evidence type="ECO:0000256" key="1">
    <source>
        <dbReference type="ARBA" id="ARBA00004651"/>
    </source>
</evidence>
<evidence type="ECO:0000313" key="11">
    <source>
        <dbReference type="Proteomes" id="UP000515204"/>
    </source>
</evidence>
<dbReference type="GeneID" id="106748832"/>
<dbReference type="InterPro" id="IPR004117">
    <property type="entry name" value="7tm6_olfct_rcpt"/>
</dbReference>
<feature type="transmembrane region" description="Helical" evidence="10">
    <location>
        <begin position="121"/>
        <end position="139"/>
    </location>
</feature>
<dbReference type="GO" id="GO:0007165">
    <property type="term" value="P:signal transduction"/>
    <property type="evidence" value="ECO:0007669"/>
    <property type="project" value="UniProtKB-KW"/>
</dbReference>
<feature type="transmembrane region" description="Helical" evidence="10">
    <location>
        <begin position="32"/>
        <end position="51"/>
    </location>
</feature>
<dbReference type="AlphaFoldDB" id="A0A6P3XYN9"/>
<keyword evidence="6 10" id="KW-1133">Transmembrane helix</keyword>
<gene>
    <name evidence="12" type="primary">LOC106748832</name>
</gene>